<dbReference type="SUPFAM" id="SSF52151">
    <property type="entry name" value="FabD/lysophospholipase-like"/>
    <property type="match status" value="1"/>
</dbReference>
<feature type="active site" description="Proton acceptor" evidence="4">
    <location>
        <position position="206"/>
    </location>
</feature>
<dbReference type="EMBL" id="RCWN01000001">
    <property type="protein sequence ID" value="RLQ88753.1"/>
    <property type="molecule type" value="Genomic_DNA"/>
</dbReference>
<dbReference type="InterPro" id="IPR002641">
    <property type="entry name" value="PNPLA_dom"/>
</dbReference>
<dbReference type="PANTHER" id="PTHR14226">
    <property type="entry name" value="NEUROPATHY TARGET ESTERASE/SWISS CHEESE D.MELANOGASTER"/>
    <property type="match status" value="1"/>
</dbReference>
<dbReference type="Pfam" id="PF01734">
    <property type="entry name" value="Patatin"/>
    <property type="match status" value="1"/>
</dbReference>
<dbReference type="InterPro" id="IPR050301">
    <property type="entry name" value="NTE"/>
</dbReference>
<evidence type="ECO:0000313" key="7">
    <source>
        <dbReference type="Proteomes" id="UP000281094"/>
    </source>
</evidence>
<dbReference type="Gene3D" id="3.40.1090.10">
    <property type="entry name" value="Cytosolic phospholipase A2 catalytic domain"/>
    <property type="match status" value="2"/>
</dbReference>
<reference evidence="6 7" key="1">
    <citation type="submission" date="2018-10" db="EMBL/GenBank/DDBJ databases">
        <title>Notoacmeibacter sp. M2BS9Y-3-1, whole genome shotgun sequence.</title>
        <authorList>
            <person name="Tuo L."/>
        </authorList>
    </citation>
    <scope>NUCLEOTIDE SEQUENCE [LARGE SCALE GENOMIC DNA]</scope>
    <source>
        <strain evidence="6 7">M2BS9Y-3-1</strain>
    </source>
</reference>
<dbReference type="RefSeq" id="WP_121645720.1">
    <property type="nucleotide sequence ID" value="NZ_RCWN01000001.1"/>
</dbReference>
<dbReference type="Proteomes" id="UP000281094">
    <property type="component" value="Unassembled WGS sequence"/>
</dbReference>
<name>A0A3L7JDJ5_9HYPH</name>
<dbReference type="PANTHER" id="PTHR14226:SF78">
    <property type="entry name" value="SLR0060 PROTEIN"/>
    <property type="match status" value="1"/>
</dbReference>
<keyword evidence="2 4" id="KW-0442">Lipid degradation</keyword>
<feature type="domain" description="PNPLA" evidence="5">
    <location>
        <begin position="20"/>
        <end position="222"/>
    </location>
</feature>
<evidence type="ECO:0000259" key="5">
    <source>
        <dbReference type="PROSITE" id="PS51635"/>
    </source>
</evidence>
<feature type="short sequence motif" description="DGA/G" evidence="4">
    <location>
        <begin position="206"/>
        <end position="208"/>
    </location>
</feature>
<feature type="active site" description="Nucleophile" evidence="4">
    <location>
        <position position="54"/>
    </location>
</feature>
<feature type="short sequence motif" description="GXGXXG" evidence="4">
    <location>
        <begin position="24"/>
        <end position="29"/>
    </location>
</feature>
<dbReference type="InterPro" id="IPR016035">
    <property type="entry name" value="Acyl_Trfase/lysoPLipase"/>
</dbReference>
<dbReference type="PROSITE" id="PS51635">
    <property type="entry name" value="PNPLA"/>
    <property type="match status" value="1"/>
</dbReference>
<comment type="caution">
    <text evidence="6">The sequence shown here is derived from an EMBL/GenBank/DDBJ whole genome shotgun (WGS) entry which is preliminary data.</text>
</comment>
<feature type="short sequence motif" description="GXSXG" evidence="4">
    <location>
        <begin position="52"/>
        <end position="56"/>
    </location>
</feature>
<dbReference type="GO" id="GO:0016042">
    <property type="term" value="P:lipid catabolic process"/>
    <property type="evidence" value="ECO:0007669"/>
    <property type="project" value="UniProtKB-UniRule"/>
</dbReference>
<evidence type="ECO:0000256" key="1">
    <source>
        <dbReference type="ARBA" id="ARBA00022801"/>
    </source>
</evidence>
<evidence type="ECO:0000256" key="3">
    <source>
        <dbReference type="ARBA" id="ARBA00023098"/>
    </source>
</evidence>
<keyword evidence="3 4" id="KW-0443">Lipid metabolism</keyword>
<sequence>MDQTNFSKSARGADGIPVNLALQGGGSHGAFTWGVLDRLLEDGRLSFPAVSGTSAGAFNAVALAHGWAENGRDGARQKLHDIWRRIGLKGRFSPIQRNPWDRAWGNWSVENTVGYNWLEALSHTISPAMANPFGMNPLKEAVDAEIDFDLISRKCSIELFIAATNVETGQLRLFVNEELSSRVIAASTCLPTIFPAVEIEGEHYWDGGYGGNPALFPLRDANNHPDLLLIQINPIVRPGVPQTARAIQNRVDEITFNATLLRELRDIAMFRRLIAEGKLDPTAVKVQRFHRIDGDSHLEELGASSKVSAEWEFLTHMRDLGRAAAQDWIDGCIDRVGKEETFDLPALTEDGRLSQPYRHKQAKTLLMDRIRHLVNR</sequence>
<keyword evidence="7" id="KW-1185">Reference proteome</keyword>
<protein>
    <submittedName>
        <fullName evidence="6">Patatin-like phospholipase family protein</fullName>
    </submittedName>
</protein>
<proteinExistence type="predicted"/>
<gene>
    <name evidence="6" type="ORF">D8780_11545</name>
</gene>
<dbReference type="GO" id="GO:0016787">
    <property type="term" value="F:hydrolase activity"/>
    <property type="evidence" value="ECO:0007669"/>
    <property type="project" value="UniProtKB-UniRule"/>
</dbReference>
<accession>A0A3L7JDJ5</accession>
<dbReference type="AlphaFoldDB" id="A0A3L7JDJ5"/>
<evidence type="ECO:0000256" key="2">
    <source>
        <dbReference type="ARBA" id="ARBA00022963"/>
    </source>
</evidence>
<evidence type="ECO:0000313" key="6">
    <source>
        <dbReference type="EMBL" id="RLQ88753.1"/>
    </source>
</evidence>
<evidence type="ECO:0000256" key="4">
    <source>
        <dbReference type="PROSITE-ProRule" id="PRU01161"/>
    </source>
</evidence>
<organism evidence="6 7">
    <name type="scientific">Notoacmeibacter ruber</name>
    <dbReference type="NCBI Taxonomy" id="2670375"/>
    <lineage>
        <taxon>Bacteria</taxon>
        <taxon>Pseudomonadati</taxon>
        <taxon>Pseudomonadota</taxon>
        <taxon>Alphaproteobacteria</taxon>
        <taxon>Hyphomicrobiales</taxon>
        <taxon>Notoacmeibacteraceae</taxon>
        <taxon>Notoacmeibacter</taxon>
    </lineage>
</organism>
<keyword evidence="1 4" id="KW-0378">Hydrolase</keyword>